<sequence length="274" mass="30273">MTRDQKQKKMGHKRKLDVENGDADVAYPAVEINGTGKKEINSDSGKRKSRAPRDCFAVYLIRKPIEITPEDLSEASISLDTLIKEECKFAIGGHDFVARGAALPTQTFHIPASVIHASEGSSAAEAVGAVTGSVVISRAEFDKSEGIYEEGHDVPLDLIQNLPLKPIKKKVSRKGIQRLQQRLTATGVKNYFLQDEDHNGKKRAAFRGHGLEGVNLDLPPGYELCVLKKRGEMFDIESRQRSFTLWEWDREAGKRSAAARALSQLKIAHALADD</sequence>
<dbReference type="Gene3D" id="2.40.128.680">
    <property type="match status" value="1"/>
</dbReference>
<evidence type="ECO:0000313" key="2">
    <source>
        <dbReference type="Proteomes" id="UP000054047"/>
    </source>
</evidence>
<dbReference type="InterPro" id="IPR013924">
    <property type="entry name" value="RNase_H2_suC"/>
</dbReference>
<dbReference type="OrthoDB" id="5829268at2759"/>
<dbReference type="AlphaFoldDB" id="A0A0C2H6S3"/>
<protein>
    <submittedName>
        <fullName evidence="1">Ribonuclease H1/H2 small subunit</fullName>
    </submittedName>
</protein>
<proteinExistence type="predicted"/>
<organism evidence="1 2">
    <name type="scientific">Ancylostoma duodenale</name>
    <dbReference type="NCBI Taxonomy" id="51022"/>
    <lineage>
        <taxon>Eukaryota</taxon>
        <taxon>Metazoa</taxon>
        <taxon>Ecdysozoa</taxon>
        <taxon>Nematoda</taxon>
        <taxon>Chromadorea</taxon>
        <taxon>Rhabditida</taxon>
        <taxon>Rhabditina</taxon>
        <taxon>Rhabditomorpha</taxon>
        <taxon>Strongyloidea</taxon>
        <taxon>Ancylostomatidae</taxon>
        <taxon>Ancylostomatinae</taxon>
        <taxon>Ancylostoma</taxon>
    </lineage>
</organism>
<dbReference type="Proteomes" id="UP000054047">
    <property type="component" value="Unassembled WGS sequence"/>
</dbReference>
<dbReference type="Pfam" id="PF08615">
    <property type="entry name" value="RNase_H2_suC"/>
    <property type="match status" value="1"/>
</dbReference>
<dbReference type="GO" id="GO:0032299">
    <property type="term" value="C:ribonuclease H2 complex"/>
    <property type="evidence" value="ECO:0007669"/>
    <property type="project" value="InterPro"/>
</dbReference>
<accession>A0A0C2H6S3</accession>
<gene>
    <name evidence="1" type="ORF">ANCDUO_04537</name>
</gene>
<reference evidence="1 2" key="1">
    <citation type="submission" date="2013-12" db="EMBL/GenBank/DDBJ databases">
        <title>Draft genome of the parsitic nematode Ancylostoma duodenale.</title>
        <authorList>
            <person name="Mitreva M."/>
        </authorList>
    </citation>
    <scope>NUCLEOTIDE SEQUENCE [LARGE SCALE GENOMIC DNA]</scope>
    <source>
        <strain evidence="1 2">Zhejiang</strain>
    </source>
</reference>
<evidence type="ECO:0000313" key="1">
    <source>
        <dbReference type="EMBL" id="KIH65146.1"/>
    </source>
</evidence>
<dbReference type="EMBL" id="KN727681">
    <property type="protein sequence ID" value="KIH65146.1"/>
    <property type="molecule type" value="Genomic_DNA"/>
</dbReference>
<keyword evidence="2" id="KW-1185">Reference proteome</keyword>
<dbReference type="GO" id="GO:0006401">
    <property type="term" value="P:RNA catabolic process"/>
    <property type="evidence" value="ECO:0007669"/>
    <property type="project" value="InterPro"/>
</dbReference>
<name>A0A0C2H6S3_9BILA</name>